<keyword evidence="2 5" id="KW-0032">Aminotransferase</keyword>
<name>A0A485LX12_9ZZZZ</name>
<dbReference type="Pfam" id="PF00202">
    <property type="entry name" value="Aminotran_3"/>
    <property type="match status" value="1"/>
</dbReference>
<evidence type="ECO:0000256" key="1">
    <source>
        <dbReference type="ARBA" id="ARBA00001933"/>
    </source>
</evidence>
<dbReference type="GO" id="GO:0030170">
    <property type="term" value="F:pyridoxal phosphate binding"/>
    <property type="evidence" value="ECO:0007669"/>
    <property type="project" value="InterPro"/>
</dbReference>
<dbReference type="GO" id="GO:0008483">
    <property type="term" value="F:transaminase activity"/>
    <property type="evidence" value="ECO:0007669"/>
    <property type="project" value="UniProtKB-KW"/>
</dbReference>
<accession>A0A485LX12</accession>
<dbReference type="EC" id="2.6.1.-" evidence="5"/>
<dbReference type="Gene3D" id="3.40.640.10">
    <property type="entry name" value="Type I PLP-dependent aspartate aminotransferase-like (Major domain)"/>
    <property type="match status" value="1"/>
</dbReference>
<comment type="cofactor">
    <cofactor evidence="1">
        <name>pyridoxal 5'-phosphate</name>
        <dbReference type="ChEBI" id="CHEBI:597326"/>
    </cofactor>
</comment>
<dbReference type="CDD" id="cd00610">
    <property type="entry name" value="OAT_like"/>
    <property type="match status" value="1"/>
</dbReference>
<dbReference type="PANTHER" id="PTHR11986:SF79">
    <property type="entry name" value="ACETYLORNITHINE AMINOTRANSFERASE, MITOCHONDRIAL"/>
    <property type="match status" value="1"/>
</dbReference>
<gene>
    <name evidence="5" type="ORF">SCFA_140038</name>
</gene>
<sequence length="472" mass="53215">MGYDRWNRMDVQERDYVQHLFGKHISRGQVRYLRCAHLDIYERDRQGCTVMDAVSGKKFFDCFSSAGCFNVGRGNPKIREVLQKALDEWDMGSHHLLSEPKIRFAEKLASLCPGDLDKVVLCASGADACAGAIKLARGATGRNGVITMNKAYHGHEGFSLSANGKDYYKELFEPLMPGFHIVPFNDLEAVRRIASKDIAAIILEPVQGEGGIHVATQEFMSGLRELCDKLGIMLIFDEVQTGFGRTGKMWAMEHYGLVPDIMFTAKSISGGLYPNGAVVYRDIKVLTDYVEKNPFFHTSHSGGSDLGCIVSEAVLDYLVENRVWEHAADIGRRFKDGLMEIWRENSHVIREVRALGLMIGVEYKYEFLGALMAECLAKQGVWAVYSGNAPEVMRFQIPITARVEEVDELLARIRAAVNSMKIYLVFLLPLARIPMFRMILDNLKVQITTFNLIRDLEEFVSRYVLKALEFRG</sequence>
<dbReference type="InterPro" id="IPR005814">
    <property type="entry name" value="Aminotrans_3"/>
</dbReference>
<dbReference type="PANTHER" id="PTHR11986">
    <property type="entry name" value="AMINOTRANSFERASE CLASS III"/>
    <property type="match status" value="1"/>
</dbReference>
<dbReference type="PROSITE" id="PS00600">
    <property type="entry name" value="AA_TRANSFER_CLASS_3"/>
    <property type="match status" value="1"/>
</dbReference>
<dbReference type="InterPro" id="IPR015422">
    <property type="entry name" value="PyrdxlP-dep_Trfase_small"/>
</dbReference>
<keyword evidence="3 5" id="KW-0808">Transferase</keyword>
<evidence type="ECO:0000256" key="2">
    <source>
        <dbReference type="ARBA" id="ARBA00022576"/>
    </source>
</evidence>
<dbReference type="InterPro" id="IPR050103">
    <property type="entry name" value="Class-III_PLP-dep_AT"/>
</dbReference>
<keyword evidence="4" id="KW-0663">Pyridoxal phosphate</keyword>
<evidence type="ECO:0000256" key="3">
    <source>
        <dbReference type="ARBA" id="ARBA00022679"/>
    </source>
</evidence>
<proteinExistence type="predicted"/>
<evidence type="ECO:0000313" key="5">
    <source>
        <dbReference type="EMBL" id="VFU12553.1"/>
    </source>
</evidence>
<reference evidence="5" key="1">
    <citation type="submission" date="2019-03" db="EMBL/GenBank/DDBJ databases">
        <authorList>
            <person name="Hao L."/>
        </authorList>
    </citation>
    <scope>NUCLEOTIDE SEQUENCE</scope>
</reference>
<dbReference type="InterPro" id="IPR015421">
    <property type="entry name" value="PyrdxlP-dep_Trfase_major"/>
</dbReference>
<dbReference type="AlphaFoldDB" id="A0A485LX12"/>
<dbReference type="Gene3D" id="3.90.1150.10">
    <property type="entry name" value="Aspartate Aminotransferase, domain 1"/>
    <property type="match status" value="1"/>
</dbReference>
<evidence type="ECO:0000256" key="4">
    <source>
        <dbReference type="ARBA" id="ARBA00022898"/>
    </source>
</evidence>
<dbReference type="InterPro" id="IPR049704">
    <property type="entry name" value="Aminotrans_3_PPA_site"/>
</dbReference>
<dbReference type="FunFam" id="3.40.640.10:FF:000004">
    <property type="entry name" value="Acetylornithine aminotransferase"/>
    <property type="match status" value="1"/>
</dbReference>
<dbReference type="InterPro" id="IPR015424">
    <property type="entry name" value="PyrdxlP-dep_Trfase"/>
</dbReference>
<protein>
    <submittedName>
        <fullName evidence="5">Uncharacterized aminotransferase AF_1815</fullName>
        <ecNumber evidence="5">2.6.1.-</ecNumber>
    </submittedName>
</protein>
<dbReference type="EMBL" id="CAADRM010000046">
    <property type="protein sequence ID" value="VFU12553.1"/>
    <property type="molecule type" value="Genomic_DNA"/>
</dbReference>
<organism evidence="5">
    <name type="scientific">anaerobic digester metagenome</name>
    <dbReference type="NCBI Taxonomy" id="1263854"/>
    <lineage>
        <taxon>unclassified sequences</taxon>
        <taxon>metagenomes</taxon>
        <taxon>ecological metagenomes</taxon>
    </lineage>
</organism>
<dbReference type="SUPFAM" id="SSF53383">
    <property type="entry name" value="PLP-dependent transferases"/>
    <property type="match status" value="1"/>
</dbReference>
<dbReference type="GO" id="GO:0042802">
    <property type="term" value="F:identical protein binding"/>
    <property type="evidence" value="ECO:0007669"/>
    <property type="project" value="TreeGrafter"/>
</dbReference>